<dbReference type="STRING" id="1817895.AUJ95_08295"/>
<reference evidence="3 4" key="1">
    <citation type="journal article" date="2016" name="Environ. Microbiol.">
        <title>Genomic resolution of a cold subsurface aquifer community provides metabolic insights for novel microbes adapted to high CO concentrations.</title>
        <authorList>
            <person name="Probst A.J."/>
            <person name="Castelle C.J."/>
            <person name="Singh A."/>
            <person name="Brown C.T."/>
            <person name="Anantharaman K."/>
            <person name="Sharon I."/>
            <person name="Hug L.A."/>
            <person name="Burstein D."/>
            <person name="Emerson J.B."/>
            <person name="Thomas B.C."/>
            <person name="Banfield J.F."/>
        </authorList>
    </citation>
    <scope>NUCLEOTIDE SEQUENCE [LARGE SCALE GENOMIC DNA]</scope>
    <source>
        <strain evidence="3">CG2_30_40_21</strain>
    </source>
</reference>
<dbReference type="Proteomes" id="UP000183085">
    <property type="component" value="Unassembled WGS sequence"/>
</dbReference>
<evidence type="ECO:0000259" key="2">
    <source>
        <dbReference type="SMART" id="SM00834"/>
    </source>
</evidence>
<dbReference type="Pfam" id="PF09723">
    <property type="entry name" value="Zn_ribbon_8"/>
    <property type="match status" value="1"/>
</dbReference>
<evidence type="ECO:0000313" key="4">
    <source>
        <dbReference type="Proteomes" id="UP000183085"/>
    </source>
</evidence>
<name>A0A1J5E063_9BACT</name>
<dbReference type="PANTHER" id="PTHR34404">
    <property type="entry name" value="REGULATORY PROTEIN, FMDB FAMILY"/>
    <property type="match status" value="1"/>
</dbReference>
<gene>
    <name evidence="3" type="ORF">AUJ95_08295</name>
</gene>
<dbReference type="AlphaFoldDB" id="A0A1J5E063"/>
<sequence length="126" mass="13830">MPTYEYICSDCNEPFEIFQSMKDDPIEKCPKCTGTVKRLFSSGAGFIFKGSGFYATDYKKKETTAPSQNTNSSACSPACKETKRNENSSPTPTPPSVQQETIPKSACSKEKCSSECSLPKIKKEGK</sequence>
<evidence type="ECO:0000256" key="1">
    <source>
        <dbReference type="SAM" id="MobiDB-lite"/>
    </source>
</evidence>
<comment type="caution">
    <text evidence="3">The sequence shown here is derived from an EMBL/GenBank/DDBJ whole genome shotgun (WGS) entry which is preliminary data.</text>
</comment>
<feature type="region of interest" description="Disordered" evidence="1">
    <location>
        <begin position="62"/>
        <end position="105"/>
    </location>
</feature>
<dbReference type="SMART" id="SM00834">
    <property type="entry name" value="CxxC_CXXC_SSSS"/>
    <property type="match status" value="1"/>
</dbReference>
<dbReference type="InterPro" id="IPR013429">
    <property type="entry name" value="Regulatory_FmdB_Zinc_ribbon"/>
</dbReference>
<feature type="domain" description="Putative regulatory protein FmdB zinc ribbon" evidence="2">
    <location>
        <begin position="1"/>
        <end position="41"/>
    </location>
</feature>
<organism evidence="3 4">
    <name type="scientific">Candidatus Desantisbacteria bacterium CG2_30_40_21</name>
    <dbReference type="NCBI Taxonomy" id="1817895"/>
    <lineage>
        <taxon>Bacteria</taxon>
        <taxon>Candidatus Desantisiibacteriota</taxon>
    </lineage>
</organism>
<dbReference type="EMBL" id="MNYI01000214">
    <property type="protein sequence ID" value="OIP37319.1"/>
    <property type="molecule type" value="Genomic_DNA"/>
</dbReference>
<evidence type="ECO:0000313" key="3">
    <source>
        <dbReference type="EMBL" id="OIP37319.1"/>
    </source>
</evidence>
<dbReference type="PANTHER" id="PTHR34404:SF2">
    <property type="entry name" value="CONSERVED SERINE RICH PROTEIN"/>
    <property type="match status" value="1"/>
</dbReference>
<feature type="compositionally biased region" description="Polar residues" evidence="1">
    <location>
        <begin position="64"/>
        <end position="75"/>
    </location>
</feature>
<proteinExistence type="predicted"/>
<accession>A0A1J5E063</accession>
<dbReference type="NCBIfam" id="TIGR02605">
    <property type="entry name" value="CxxC_CxxC_SSSS"/>
    <property type="match status" value="1"/>
</dbReference>
<protein>
    <recommendedName>
        <fullName evidence="2">Putative regulatory protein FmdB zinc ribbon domain-containing protein</fullName>
    </recommendedName>
</protein>